<protein>
    <recommendedName>
        <fullName evidence="10">Disease resistance protein</fullName>
    </recommendedName>
</protein>
<proteinExistence type="predicted"/>
<evidence type="ECO:0000313" key="8">
    <source>
        <dbReference type="EMBL" id="KAG2317109.1"/>
    </source>
</evidence>
<sequence length="904" mass="104491">MEKSMAESLLSFGVEKLWDLLVRESDRLQGVDEQINGLKSDLNMLKCFLEDADAKKHTSAMVKNTVKEIKEIVYDAEDIIEIFLLEEGLGKTSSIRKSVRRFPRVIVKRMGLAFDMKAISNRISKAIRDMQSLGVQQVIVNETNAQERQKAMRQTFSSDTEDHLVGLEENVEQLVGYLAEEDCSSQVVSITGMGGIGKTTLARQVFNHETVKSHFPGLAWVSISQQFTRKYVWQTILRKLRPEYKVLEMTEDELQEELVRLLGIQKTLIVLDDIWKEGDWDIIKPIFPRHKGWKVLLTSRNEGVALRADPNCFTFKPNCLTLDECWYIFRRIAFPRNDTTQRKVDEMEEMGKQMIKHCGGLPLAVKLLGGLLASQYTLHQWKRIYENIRSHIIGGTSYNGDNNNLVYHVLSLSFEELPSCLKHCFLYLAHFPEDCPVDVEKLAYYWAAERMPKPEYYERTSVRDVVDGYIEELVKRNMVISERDGRTLRFEKCHLHDTMREVCLFKAREENFLQIVHGTTSESSCQSRRLAIHRLDKTFNEEKEINNPKLRSLLVILKDMRTDWMVPGLRFTGLKMMRVLDLSNAQFEGGKLPSSIGNLIHLRYLSLYMAHVTHLPSSMRKLKLLIYLNLCVDARCSIYMPNFLKKMRELTTLWFPLRIHDKVKMELGNLVNLETLENFSTEHGSVSDIQGMTRLKALSISFNGKGCTMETLSSSLSELKHLENLTIYDAYKLYAPTNDEEGFCFDCKNLKQLKLSICMPRLPEAQRFPSHLRSITLRGCCLEEDPIQILEKLPHLYDVSLLNISFCGRRMVCSSGGFPQLHKLEFDGLAEWEEWIVEEGSMPFLQTLTIHNCRKLMTLPDGLRFVTSLEELDMKTHTLEFWKKLSIGGEEYYKVQHIPLLNIV</sequence>
<dbReference type="PANTHER" id="PTHR23155">
    <property type="entry name" value="DISEASE RESISTANCE PROTEIN RP"/>
    <property type="match status" value="1"/>
</dbReference>
<dbReference type="SUPFAM" id="SSF52540">
    <property type="entry name" value="P-loop containing nucleoside triphosphate hydrolases"/>
    <property type="match status" value="1"/>
</dbReference>
<name>A0A8X8AY86_BRACI</name>
<dbReference type="CDD" id="cd14798">
    <property type="entry name" value="RX-CC_like"/>
    <property type="match status" value="1"/>
</dbReference>
<evidence type="ECO:0000259" key="6">
    <source>
        <dbReference type="Pfam" id="PF23559"/>
    </source>
</evidence>
<dbReference type="GO" id="GO:0098542">
    <property type="term" value="P:defense response to other organism"/>
    <property type="evidence" value="ECO:0007669"/>
    <property type="project" value="TreeGrafter"/>
</dbReference>
<evidence type="ECO:0008006" key="10">
    <source>
        <dbReference type="Google" id="ProtNLM"/>
    </source>
</evidence>
<dbReference type="Pfam" id="PF18052">
    <property type="entry name" value="Rx_N"/>
    <property type="match status" value="1"/>
</dbReference>
<dbReference type="InterPro" id="IPR038005">
    <property type="entry name" value="RX-like_CC"/>
</dbReference>
<dbReference type="FunFam" id="1.10.8.430:FF:000003">
    <property type="entry name" value="Probable disease resistance protein At5g66910"/>
    <property type="match status" value="1"/>
</dbReference>
<dbReference type="InterPro" id="IPR032675">
    <property type="entry name" value="LRR_dom_sf"/>
</dbReference>
<dbReference type="FunFam" id="3.40.50.300:FF:001091">
    <property type="entry name" value="Probable disease resistance protein At1g61300"/>
    <property type="match status" value="1"/>
</dbReference>
<evidence type="ECO:0000256" key="3">
    <source>
        <dbReference type="ARBA" id="ARBA00022821"/>
    </source>
</evidence>
<keyword evidence="2" id="KW-0547">Nucleotide-binding</keyword>
<dbReference type="Pfam" id="PF00931">
    <property type="entry name" value="NB-ARC"/>
    <property type="match status" value="1"/>
</dbReference>
<evidence type="ECO:0000313" key="9">
    <source>
        <dbReference type="Proteomes" id="UP000886595"/>
    </source>
</evidence>
<evidence type="ECO:0000256" key="2">
    <source>
        <dbReference type="ARBA" id="ARBA00022741"/>
    </source>
</evidence>
<dbReference type="Pfam" id="PF23598">
    <property type="entry name" value="LRR_14"/>
    <property type="match status" value="1"/>
</dbReference>
<evidence type="ECO:0000259" key="7">
    <source>
        <dbReference type="Pfam" id="PF23598"/>
    </source>
</evidence>
<dbReference type="Gene3D" id="1.20.5.4130">
    <property type="match status" value="1"/>
</dbReference>
<dbReference type="InterPro" id="IPR055414">
    <property type="entry name" value="LRR_R13L4/SHOC2-like"/>
</dbReference>
<dbReference type="InterPro" id="IPR041118">
    <property type="entry name" value="Rx_N"/>
</dbReference>
<dbReference type="InterPro" id="IPR042197">
    <property type="entry name" value="Apaf_helical"/>
</dbReference>
<dbReference type="OrthoDB" id="646178at2759"/>
<feature type="domain" description="NB-ARC" evidence="4">
    <location>
        <begin position="168"/>
        <end position="338"/>
    </location>
</feature>
<dbReference type="GO" id="GO:0043531">
    <property type="term" value="F:ADP binding"/>
    <property type="evidence" value="ECO:0007669"/>
    <property type="project" value="InterPro"/>
</dbReference>
<dbReference type="AlphaFoldDB" id="A0A8X8AY86"/>
<feature type="domain" description="Disease resistance N-terminal" evidence="5">
    <location>
        <begin position="10"/>
        <end position="97"/>
    </location>
</feature>
<keyword evidence="1" id="KW-0677">Repeat</keyword>
<dbReference type="SUPFAM" id="SSF52058">
    <property type="entry name" value="L domain-like"/>
    <property type="match status" value="1"/>
</dbReference>
<dbReference type="InterPro" id="IPR044974">
    <property type="entry name" value="Disease_R_plants"/>
</dbReference>
<gene>
    <name evidence="8" type="ORF">Bca52824_020231</name>
</gene>
<dbReference type="PANTHER" id="PTHR23155:SF1185">
    <property type="entry name" value="DISEASE RESISTANCE RPP8-LIKE PROTEIN 3-RELATED"/>
    <property type="match status" value="1"/>
</dbReference>
<comment type="caution">
    <text evidence="8">The sequence shown here is derived from an EMBL/GenBank/DDBJ whole genome shotgun (WGS) entry which is preliminary data.</text>
</comment>
<dbReference type="EMBL" id="JAAMPC010000004">
    <property type="protein sequence ID" value="KAG2317109.1"/>
    <property type="molecule type" value="Genomic_DNA"/>
</dbReference>
<dbReference type="PRINTS" id="PR00364">
    <property type="entry name" value="DISEASERSIST"/>
</dbReference>
<dbReference type="Gene3D" id="3.40.50.300">
    <property type="entry name" value="P-loop containing nucleotide triphosphate hydrolases"/>
    <property type="match status" value="1"/>
</dbReference>
<accession>A0A8X8AY86</accession>
<evidence type="ECO:0000256" key="1">
    <source>
        <dbReference type="ARBA" id="ARBA00022737"/>
    </source>
</evidence>
<keyword evidence="3" id="KW-0611">Plant defense</keyword>
<feature type="domain" description="Disease resistance protein winged helix" evidence="6">
    <location>
        <begin position="431"/>
        <end position="502"/>
    </location>
</feature>
<dbReference type="InterPro" id="IPR002182">
    <property type="entry name" value="NB-ARC"/>
</dbReference>
<dbReference type="InterPro" id="IPR036388">
    <property type="entry name" value="WH-like_DNA-bd_sf"/>
</dbReference>
<dbReference type="Gene3D" id="3.80.10.10">
    <property type="entry name" value="Ribonuclease Inhibitor"/>
    <property type="match status" value="1"/>
</dbReference>
<dbReference type="InterPro" id="IPR027417">
    <property type="entry name" value="P-loop_NTPase"/>
</dbReference>
<evidence type="ECO:0000259" key="5">
    <source>
        <dbReference type="Pfam" id="PF18052"/>
    </source>
</evidence>
<dbReference type="FunFam" id="1.10.10.10:FF:000322">
    <property type="entry name" value="Probable disease resistance protein At1g63360"/>
    <property type="match status" value="1"/>
</dbReference>
<keyword evidence="9" id="KW-1185">Reference proteome</keyword>
<dbReference type="Gene3D" id="1.10.10.10">
    <property type="entry name" value="Winged helix-like DNA-binding domain superfamily/Winged helix DNA-binding domain"/>
    <property type="match status" value="1"/>
</dbReference>
<dbReference type="Gene3D" id="1.10.8.430">
    <property type="entry name" value="Helical domain of apoptotic protease-activating factors"/>
    <property type="match status" value="1"/>
</dbReference>
<evidence type="ECO:0000259" key="4">
    <source>
        <dbReference type="Pfam" id="PF00931"/>
    </source>
</evidence>
<dbReference type="Pfam" id="PF23559">
    <property type="entry name" value="WHD_DRP"/>
    <property type="match status" value="1"/>
</dbReference>
<dbReference type="InterPro" id="IPR058922">
    <property type="entry name" value="WHD_DRP"/>
</dbReference>
<dbReference type="Proteomes" id="UP000886595">
    <property type="component" value="Unassembled WGS sequence"/>
</dbReference>
<reference evidence="8 9" key="1">
    <citation type="submission" date="2020-02" db="EMBL/GenBank/DDBJ databases">
        <authorList>
            <person name="Ma Q."/>
            <person name="Huang Y."/>
            <person name="Song X."/>
            <person name="Pei D."/>
        </authorList>
    </citation>
    <scope>NUCLEOTIDE SEQUENCE [LARGE SCALE GENOMIC DNA]</scope>
    <source>
        <strain evidence="8">Sxm20200214</strain>
        <tissue evidence="8">Leaf</tissue>
    </source>
</reference>
<feature type="domain" description="Disease resistance R13L4/SHOC-2-like LRR" evidence="7">
    <location>
        <begin position="550"/>
        <end position="875"/>
    </location>
</feature>
<organism evidence="8 9">
    <name type="scientific">Brassica carinata</name>
    <name type="common">Ethiopian mustard</name>
    <name type="synonym">Abyssinian cabbage</name>
    <dbReference type="NCBI Taxonomy" id="52824"/>
    <lineage>
        <taxon>Eukaryota</taxon>
        <taxon>Viridiplantae</taxon>
        <taxon>Streptophyta</taxon>
        <taxon>Embryophyta</taxon>
        <taxon>Tracheophyta</taxon>
        <taxon>Spermatophyta</taxon>
        <taxon>Magnoliopsida</taxon>
        <taxon>eudicotyledons</taxon>
        <taxon>Gunneridae</taxon>
        <taxon>Pentapetalae</taxon>
        <taxon>rosids</taxon>
        <taxon>malvids</taxon>
        <taxon>Brassicales</taxon>
        <taxon>Brassicaceae</taxon>
        <taxon>Brassiceae</taxon>
        <taxon>Brassica</taxon>
    </lineage>
</organism>